<organism evidence="1 2">
    <name type="scientific">Colletotrichum gloeosporioides (strain Cg-14)</name>
    <name type="common">Anthracnose fungus</name>
    <name type="synonym">Glomerella cingulata</name>
    <dbReference type="NCBI Taxonomy" id="1237896"/>
    <lineage>
        <taxon>Eukaryota</taxon>
        <taxon>Fungi</taxon>
        <taxon>Dikarya</taxon>
        <taxon>Ascomycota</taxon>
        <taxon>Pezizomycotina</taxon>
        <taxon>Sordariomycetes</taxon>
        <taxon>Hypocreomycetidae</taxon>
        <taxon>Glomerellales</taxon>
        <taxon>Glomerellaceae</taxon>
        <taxon>Colletotrichum</taxon>
        <taxon>Colletotrichum gloeosporioides species complex</taxon>
    </lineage>
</organism>
<name>T0JT21_COLGC</name>
<evidence type="ECO:0000313" key="2">
    <source>
        <dbReference type="Proteomes" id="UP000015530"/>
    </source>
</evidence>
<proteinExistence type="predicted"/>
<accession>T0JT21</accession>
<comment type="caution">
    <text evidence="1">The sequence shown here is derived from an EMBL/GenBank/DDBJ whole genome shotgun (WGS) entry which is preliminary data.</text>
</comment>
<protein>
    <submittedName>
        <fullName evidence="1">Uncharacterized protein</fullName>
    </submittedName>
</protein>
<dbReference type="EMBL" id="AMYD01003478">
    <property type="protein sequence ID" value="EQB46262.1"/>
    <property type="molecule type" value="Genomic_DNA"/>
</dbReference>
<reference evidence="2" key="1">
    <citation type="journal article" date="2013" name="Mol. Plant Microbe Interact.">
        <title>Global aspects of pacC regulation of pathogenicity genes in Colletotrichum gloeosporioides as revealed by transcriptome analysis.</title>
        <authorList>
            <person name="Alkan N."/>
            <person name="Meng X."/>
            <person name="Friedlander G."/>
            <person name="Reuveni E."/>
            <person name="Sukno S."/>
            <person name="Sherman A."/>
            <person name="Thon M."/>
            <person name="Fluhr R."/>
            <person name="Prusky D."/>
        </authorList>
    </citation>
    <scope>NUCLEOTIDE SEQUENCE [LARGE SCALE GENOMIC DNA]</scope>
    <source>
        <strain evidence="2">Cg-14</strain>
    </source>
</reference>
<evidence type="ECO:0000313" key="1">
    <source>
        <dbReference type="EMBL" id="EQB46262.1"/>
    </source>
</evidence>
<sequence length="15" mass="1423">MTLVIIGGGPAGYAC</sequence>
<gene>
    <name evidence="1" type="ORF">CGLO_14702</name>
</gene>
<dbReference type="Proteomes" id="UP000015530">
    <property type="component" value="Unassembled WGS sequence"/>
</dbReference>
<dbReference type="HOGENOM" id="CLU_3434139_0_0_1"/>